<feature type="signal peptide" evidence="1">
    <location>
        <begin position="1"/>
        <end position="20"/>
    </location>
</feature>
<keyword evidence="3" id="KW-1185">Reference proteome</keyword>
<gene>
    <name evidence="2" type="ORF">L1I42_05850</name>
</gene>
<evidence type="ECO:0000313" key="2">
    <source>
        <dbReference type="EMBL" id="MCF4098010.1"/>
    </source>
</evidence>
<evidence type="ECO:0000256" key="1">
    <source>
        <dbReference type="SAM" id="SignalP"/>
    </source>
</evidence>
<evidence type="ECO:0008006" key="4">
    <source>
        <dbReference type="Google" id="ProtNLM"/>
    </source>
</evidence>
<reference evidence="2 3" key="1">
    <citation type="submission" date="2022-01" db="EMBL/GenBank/DDBJ databases">
        <title>Maritalea mediterranea sp. nov., isolated from marine plastic residues from the Malva-rosa beach (Valencia, Spain).</title>
        <authorList>
            <person name="Vidal-Verdu A."/>
            <person name="Molina-Menor E."/>
            <person name="Pascual J."/>
            <person name="Pereto J."/>
            <person name="Porcar M."/>
        </authorList>
    </citation>
    <scope>NUCLEOTIDE SEQUENCE [LARGE SCALE GENOMIC DNA]</scope>
    <source>
        <strain evidence="2 3">P4.10X</strain>
    </source>
</reference>
<dbReference type="EMBL" id="JAKGTI010000001">
    <property type="protein sequence ID" value="MCF4098010.1"/>
    <property type="molecule type" value="Genomic_DNA"/>
</dbReference>
<proteinExistence type="predicted"/>
<keyword evidence="1" id="KW-0732">Signal</keyword>
<dbReference type="RefSeq" id="WP_236113549.1">
    <property type="nucleotide sequence ID" value="NZ_JAKGTI010000001.1"/>
</dbReference>
<evidence type="ECO:0000313" key="3">
    <source>
        <dbReference type="Proteomes" id="UP001201217"/>
    </source>
</evidence>
<organism evidence="2 3">
    <name type="scientific">Maritalea mediterranea</name>
    <dbReference type="NCBI Taxonomy" id="2909667"/>
    <lineage>
        <taxon>Bacteria</taxon>
        <taxon>Pseudomonadati</taxon>
        <taxon>Pseudomonadota</taxon>
        <taxon>Alphaproteobacteria</taxon>
        <taxon>Hyphomicrobiales</taxon>
        <taxon>Devosiaceae</taxon>
        <taxon>Maritalea</taxon>
    </lineage>
</organism>
<accession>A0ABS9E8D8</accession>
<sequence>MNALAKFIAIASTLTLAAFAAPSAYSQTEITSLDTCLERVHALEDRSLSVQLNAEQFNLLIEILVAATDLCRQRVLDEVPPYLAQATDIIEENS</sequence>
<dbReference type="Proteomes" id="UP001201217">
    <property type="component" value="Unassembled WGS sequence"/>
</dbReference>
<feature type="chain" id="PRO_5045758673" description="UrcA family protein" evidence="1">
    <location>
        <begin position="21"/>
        <end position="94"/>
    </location>
</feature>
<protein>
    <recommendedName>
        <fullName evidence="4">UrcA family protein</fullName>
    </recommendedName>
</protein>
<comment type="caution">
    <text evidence="2">The sequence shown here is derived from an EMBL/GenBank/DDBJ whole genome shotgun (WGS) entry which is preliminary data.</text>
</comment>
<name>A0ABS9E8D8_9HYPH</name>